<dbReference type="PANTHER" id="PTHR10746:SF6">
    <property type="entry name" value="LARGE RIBOSOMAL SUBUNIT PROTEIN UL4M"/>
    <property type="match status" value="1"/>
</dbReference>
<keyword evidence="2 6" id="KW-0689">Ribosomal protein</keyword>
<dbReference type="AlphaFoldDB" id="A0AAE7G4A3"/>
<dbReference type="GO" id="GO:0006412">
    <property type="term" value="P:translation"/>
    <property type="evidence" value="ECO:0007669"/>
    <property type="project" value="InterPro"/>
</dbReference>
<dbReference type="InterPro" id="IPR013005">
    <property type="entry name" value="Ribosomal_uL4-like"/>
</dbReference>
<dbReference type="Proteomes" id="UP000510930">
    <property type="component" value="Chromosome"/>
</dbReference>
<dbReference type="GO" id="GO:1990904">
    <property type="term" value="C:ribonucleoprotein complex"/>
    <property type="evidence" value="ECO:0007669"/>
    <property type="project" value="UniProtKB-KW"/>
</dbReference>
<evidence type="ECO:0000256" key="3">
    <source>
        <dbReference type="ARBA" id="ARBA00023274"/>
    </source>
</evidence>
<proteinExistence type="inferred from homology"/>
<evidence type="ECO:0000313" key="7">
    <source>
        <dbReference type="Proteomes" id="UP000510930"/>
    </source>
</evidence>
<dbReference type="Gene3D" id="3.40.1370.10">
    <property type="match status" value="1"/>
</dbReference>
<name>A0AAE7G4A3_CARRU</name>
<evidence type="ECO:0000256" key="5">
    <source>
        <dbReference type="ARBA" id="ARBA00035462"/>
    </source>
</evidence>
<evidence type="ECO:0000256" key="2">
    <source>
        <dbReference type="ARBA" id="ARBA00022980"/>
    </source>
</evidence>
<evidence type="ECO:0000313" key="6">
    <source>
        <dbReference type="EMBL" id="QLK14143.1"/>
    </source>
</evidence>
<keyword evidence="3" id="KW-0687">Ribonucleoprotein</keyword>
<reference evidence="6 7" key="1">
    <citation type="submission" date="2019-06" db="EMBL/GenBank/DDBJ databases">
        <authorList>
            <person name="Petrone J.R."/>
            <person name="Munoz-Beristain A."/>
            <person name="Russell J.T."/>
            <person name="Rios-Glusberger P."/>
            <person name="Triplett E.W."/>
        </authorList>
    </citation>
    <scope>NUCLEOTIDE SEQUENCE [LARGE SCALE GENOMIC DNA]</scope>
    <source>
        <strain evidence="6">JRPAMB4</strain>
    </source>
</reference>
<sequence>MKFPIISINPKYCIIFKKDINIDFLYNFTKSIIKKTNFKKNRRLIKGSGKKPWPQKGTGRARCGDKKSPIWRGGGVTFSNYLFSKKKSLLKNVLKNLFYLFLISNKIYIYEDKLLFYILTFFKNKKNKYFNNKTFYLMENIKKIKEYDFLKFNLIFLNVSAFYYLLNNIFK</sequence>
<evidence type="ECO:0000256" key="1">
    <source>
        <dbReference type="ARBA" id="ARBA00010528"/>
    </source>
</evidence>
<dbReference type="PANTHER" id="PTHR10746">
    <property type="entry name" value="50S RIBOSOMAL PROTEIN L4"/>
    <property type="match status" value="1"/>
</dbReference>
<protein>
    <recommendedName>
        <fullName evidence="4">Large ribosomal subunit protein uL4</fullName>
    </recommendedName>
    <alternativeName>
        <fullName evidence="5">50S ribosomal protein L4</fullName>
    </alternativeName>
</protein>
<accession>A0AAE7G4A3</accession>
<dbReference type="GO" id="GO:0005840">
    <property type="term" value="C:ribosome"/>
    <property type="evidence" value="ECO:0007669"/>
    <property type="project" value="UniProtKB-KW"/>
</dbReference>
<dbReference type="RefSeq" id="WP_180806743.1">
    <property type="nucleotide sequence ID" value="NZ_CP146386.1"/>
</dbReference>
<dbReference type="Pfam" id="PF00573">
    <property type="entry name" value="Ribosomal_L4"/>
    <property type="match status" value="1"/>
</dbReference>
<gene>
    <name evidence="6" type="primary">rplD</name>
    <name evidence="6" type="ORF">FK493_00985</name>
</gene>
<evidence type="ECO:0000256" key="4">
    <source>
        <dbReference type="ARBA" id="ARBA00035244"/>
    </source>
</evidence>
<dbReference type="GO" id="GO:0003735">
    <property type="term" value="F:structural constituent of ribosome"/>
    <property type="evidence" value="ECO:0007669"/>
    <property type="project" value="InterPro"/>
</dbReference>
<dbReference type="InterPro" id="IPR002136">
    <property type="entry name" value="Ribosomal_uL4"/>
</dbReference>
<dbReference type="SUPFAM" id="SSF52166">
    <property type="entry name" value="Ribosomal protein L4"/>
    <property type="match status" value="1"/>
</dbReference>
<organism evidence="6 7">
    <name type="scientific">Carsonella ruddii</name>
    <dbReference type="NCBI Taxonomy" id="114186"/>
    <lineage>
        <taxon>Bacteria</taxon>
        <taxon>Pseudomonadati</taxon>
        <taxon>Pseudomonadota</taxon>
        <taxon>Gammaproteobacteria</taxon>
        <taxon>Oceanospirillales</taxon>
        <taxon>Halomonadaceae</taxon>
        <taxon>Zymobacter group</taxon>
        <taxon>Candidatus Carsonella</taxon>
    </lineage>
</organism>
<comment type="similarity">
    <text evidence="1">Belongs to the universal ribosomal protein uL4 family.</text>
</comment>
<dbReference type="InterPro" id="IPR023574">
    <property type="entry name" value="Ribosomal_uL4_dom_sf"/>
</dbReference>
<dbReference type="EMBL" id="CP041245">
    <property type="protein sequence ID" value="QLK14143.1"/>
    <property type="molecule type" value="Genomic_DNA"/>
</dbReference>